<organism evidence="3 4">
    <name type="scientific">Marinobacterium rhizophilum</name>
    <dbReference type="NCBI Taxonomy" id="420402"/>
    <lineage>
        <taxon>Bacteria</taxon>
        <taxon>Pseudomonadati</taxon>
        <taxon>Pseudomonadota</taxon>
        <taxon>Gammaproteobacteria</taxon>
        <taxon>Oceanospirillales</taxon>
        <taxon>Oceanospirillaceae</taxon>
        <taxon>Marinobacterium</taxon>
    </lineage>
</organism>
<feature type="domain" description="Tyr recombinase" evidence="2">
    <location>
        <begin position="28"/>
        <end position="132"/>
    </location>
</feature>
<proteinExistence type="predicted"/>
<dbReference type="Proteomes" id="UP001058461">
    <property type="component" value="Chromosome"/>
</dbReference>
<dbReference type="Pfam" id="PF00589">
    <property type="entry name" value="Phage_integrase"/>
    <property type="match status" value="1"/>
</dbReference>
<dbReference type="PROSITE" id="PS51898">
    <property type="entry name" value="TYR_RECOMBINASE"/>
    <property type="match status" value="1"/>
</dbReference>
<name>A0ABY5HDQ6_9GAMM</name>
<dbReference type="Gene3D" id="1.10.443.10">
    <property type="entry name" value="Intergrase catalytic core"/>
    <property type="match status" value="1"/>
</dbReference>
<evidence type="ECO:0000256" key="1">
    <source>
        <dbReference type="ARBA" id="ARBA00023172"/>
    </source>
</evidence>
<reference evidence="3" key="1">
    <citation type="submission" date="2021-04" db="EMBL/GenBank/DDBJ databases">
        <title>Oceanospirillales bacteria with DddD are important DMSP degraders in coastal seawater.</title>
        <authorList>
            <person name="Liu J."/>
        </authorList>
    </citation>
    <scope>NUCLEOTIDE SEQUENCE</scope>
    <source>
        <strain evidence="3">D13-1</strain>
    </source>
</reference>
<gene>
    <name evidence="3" type="ORF">KDW95_13980</name>
</gene>
<sequence>MFNELGALQQISYPNPLQTLKPVKLQEQELSWLTTEQINELLTAIRSRTSPQANPHLEPIVLVCLATGARWSEAQGLTASTVRNNAVTFTNTKSGKVRTIPIAAELAERLKAHWTLYGPFTSSIGAFRRILA</sequence>
<dbReference type="InterPro" id="IPR002104">
    <property type="entry name" value="Integrase_catalytic"/>
</dbReference>
<evidence type="ECO:0000313" key="3">
    <source>
        <dbReference type="EMBL" id="UTW10405.1"/>
    </source>
</evidence>
<dbReference type="RefSeq" id="WP_304941555.1">
    <property type="nucleotide sequence ID" value="NZ_CP073347.1"/>
</dbReference>
<keyword evidence="4" id="KW-1185">Reference proteome</keyword>
<dbReference type="SUPFAM" id="SSF56349">
    <property type="entry name" value="DNA breaking-rejoining enzymes"/>
    <property type="match status" value="1"/>
</dbReference>
<keyword evidence="1" id="KW-0233">DNA recombination</keyword>
<protein>
    <submittedName>
        <fullName evidence="3">Tyrosine-type recombinase/integrase</fullName>
    </submittedName>
</protein>
<accession>A0ABY5HDQ6</accession>
<dbReference type="InterPro" id="IPR011010">
    <property type="entry name" value="DNA_brk_join_enz"/>
</dbReference>
<evidence type="ECO:0000313" key="4">
    <source>
        <dbReference type="Proteomes" id="UP001058461"/>
    </source>
</evidence>
<dbReference type="EMBL" id="CP073347">
    <property type="protein sequence ID" value="UTW10405.1"/>
    <property type="molecule type" value="Genomic_DNA"/>
</dbReference>
<evidence type="ECO:0000259" key="2">
    <source>
        <dbReference type="PROSITE" id="PS51898"/>
    </source>
</evidence>
<dbReference type="InterPro" id="IPR013762">
    <property type="entry name" value="Integrase-like_cat_sf"/>
</dbReference>